<reference evidence="3" key="1">
    <citation type="submission" date="2022-11" db="UniProtKB">
        <authorList>
            <consortium name="WormBaseParasite"/>
        </authorList>
    </citation>
    <scope>IDENTIFICATION</scope>
</reference>
<proteinExistence type="predicted"/>
<sequence length="152" mass="16845">MGYMILFGIRCNIGAAKVSGAHNHKNETILVEDADLLILEYDYDDDQAMIDRNDSSIFWSNSSQKVNISSKNSNIDSHFVDDLKLLSSTHGPTSNMGFLTPGFWDFTPDLLVNIDSNSKIRISMMGVTDSSAMSQIRPEFESSSAPDSRSKL</sequence>
<dbReference type="AlphaFoldDB" id="A0A915K8Z7"/>
<protein>
    <submittedName>
        <fullName evidence="3">Uncharacterized protein</fullName>
    </submittedName>
</protein>
<organism evidence="2 3">
    <name type="scientific">Romanomermis culicivorax</name>
    <name type="common">Nematode worm</name>
    <dbReference type="NCBI Taxonomy" id="13658"/>
    <lineage>
        <taxon>Eukaryota</taxon>
        <taxon>Metazoa</taxon>
        <taxon>Ecdysozoa</taxon>
        <taxon>Nematoda</taxon>
        <taxon>Enoplea</taxon>
        <taxon>Dorylaimia</taxon>
        <taxon>Mermithida</taxon>
        <taxon>Mermithoidea</taxon>
        <taxon>Mermithidae</taxon>
        <taxon>Romanomermis</taxon>
    </lineage>
</organism>
<feature type="compositionally biased region" description="Polar residues" evidence="1">
    <location>
        <begin position="141"/>
        <end position="152"/>
    </location>
</feature>
<feature type="region of interest" description="Disordered" evidence="1">
    <location>
        <begin position="133"/>
        <end position="152"/>
    </location>
</feature>
<dbReference type="WBParaSite" id="nRc.2.0.1.t34650-RA">
    <property type="protein sequence ID" value="nRc.2.0.1.t34650-RA"/>
    <property type="gene ID" value="nRc.2.0.1.g34650"/>
</dbReference>
<evidence type="ECO:0000256" key="1">
    <source>
        <dbReference type="SAM" id="MobiDB-lite"/>
    </source>
</evidence>
<evidence type="ECO:0000313" key="2">
    <source>
        <dbReference type="Proteomes" id="UP000887565"/>
    </source>
</evidence>
<accession>A0A915K8Z7</accession>
<name>A0A915K8Z7_ROMCU</name>
<keyword evidence="2" id="KW-1185">Reference proteome</keyword>
<evidence type="ECO:0000313" key="3">
    <source>
        <dbReference type="WBParaSite" id="nRc.2.0.1.t34650-RA"/>
    </source>
</evidence>
<dbReference type="Proteomes" id="UP000887565">
    <property type="component" value="Unplaced"/>
</dbReference>